<reference evidence="8" key="1">
    <citation type="submission" date="2021-01" db="EMBL/GenBank/DDBJ databases">
        <authorList>
            <person name="Corre E."/>
            <person name="Pelletier E."/>
            <person name="Niang G."/>
            <person name="Scheremetjew M."/>
            <person name="Finn R."/>
            <person name="Kale V."/>
            <person name="Holt S."/>
            <person name="Cochrane G."/>
            <person name="Meng A."/>
            <person name="Brown T."/>
            <person name="Cohen L."/>
        </authorList>
    </citation>
    <scope>NUCLEOTIDE SEQUENCE</scope>
    <source>
        <strain evidence="8">CCMP826</strain>
    </source>
</reference>
<dbReference type="InterPro" id="IPR051097">
    <property type="entry name" value="Synaptobrevin-like_transport"/>
</dbReference>
<dbReference type="SUPFAM" id="SSF58038">
    <property type="entry name" value="SNARE fusion complex"/>
    <property type="match status" value="1"/>
</dbReference>
<keyword evidence="2 5" id="KW-0472">Membrane</keyword>
<evidence type="ECO:0000256" key="2">
    <source>
        <dbReference type="ARBA" id="ARBA00023136"/>
    </source>
</evidence>
<feature type="domain" description="Longin" evidence="6">
    <location>
        <begin position="6"/>
        <end position="167"/>
    </location>
</feature>
<evidence type="ECO:0000259" key="6">
    <source>
        <dbReference type="PROSITE" id="PS50859"/>
    </source>
</evidence>
<dbReference type="PROSITE" id="PS50859">
    <property type="entry name" value="LONGIN"/>
    <property type="match status" value="1"/>
</dbReference>
<comment type="similarity">
    <text evidence="1">Belongs to the synaptobrevin family.</text>
</comment>
<dbReference type="Pfam" id="PF13774">
    <property type="entry name" value="Longin"/>
    <property type="match status" value="1"/>
</dbReference>
<proteinExistence type="inferred from homology"/>
<gene>
    <name evidence="8" type="ORF">HTAM1171_LOCUS10136</name>
</gene>
<dbReference type="PANTHER" id="PTHR21136:SF168">
    <property type="entry name" value="VESICLE-ASSOCIATED MEMBRANE PROTEIN 9"/>
    <property type="match status" value="1"/>
</dbReference>
<dbReference type="AlphaFoldDB" id="A0A7S2I7R4"/>
<comment type="subcellular location">
    <subcellularLocation>
        <location evidence="3">Endomembrane system</location>
        <topology evidence="3">Single-pass type IV membrane protein</topology>
    </subcellularLocation>
</comment>
<dbReference type="GO" id="GO:0012505">
    <property type="term" value="C:endomembrane system"/>
    <property type="evidence" value="ECO:0007669"/>
    <property type="project" value="UniProtKB-SubCell"/>
</dbReference>
<evidence type="ECO:0000313" key="8">
    <source>
        <dbReference type="EMBL" id="CAD9510987.1"/>
    </source>
</evidence>
<dbReference type="EMBL" id="HBGV01016517">
    <property type="protein sequence ID" value="CAD9510987.1"/>
    <property type="molecule type" value="Transcribed_RNA"/>
</dbReference>
<protein>
    <recommendedName>
        <fullName evidence="9">V-SNARE coiled-coil homology domain-containing protein</fullName>
    </recommendedName>
</protein>
<evidence type="ECO:0000259" key="7">
    <source>
        <dbReference type="PROSITE" id="PS50892"/>
    </source>
</evidence>
<dbReference type="CDD" id="cd14824">
    <property type="entry name" value="Longin"/>
    <property type="match status" value="1"/>
</dbReference>
<evidence type="ECO:0000256" key="5">
    <source>
        <dbReference type="SAM" id="Phobius"/>
    </source>
</evidence>
<dbReference type="Gene3D" id="3.30.450.50">
    <property type="entry name" value="Longin domain"/>
    <property type="match status" value="1"/>
</dbReference>
<keyword evidence="5" id="KW-1133">Transmembrane helix</keyword>
<feature type="domain" description="V-SNARE coiled-coil homology" evidence="7">
    <location>
        <begin position="186"/>
        <end position="246"/>
    </location>
</feature>
<dbReference type="Gene3D" id="1.20.5.110">
    <property type="match status" value="1"/>
</dbReference>
<organism evidence="8">
    <name type="scientific">Helicotheca tamesis</name>
    <dbReference type="NCBI Taxonomy" id="374047"/>
    <lineage>
        <taxon>Eukaryota</taxon>
        <taxon>Sar</taxon>
        <taxon>Stramenopiles</taxon>
        <taxon>Ochrophyta</taxon>
        <taxon>Bacillariophyta</taxon>
        <taxon>Mediophyceae</taxon>
        <taxon>Lithodesmiophycidae</taxon>
        <taxon>Lithodesmiales</taxon>
        <taxon>Lithodesmiaceae</taxon>
        <taxon>Helicotheca</taxon>
    </lineage>
</organism>
<evidence type="ECO:0000256" key="3">
    <source>
        <dbReference type="ARBA" id="ARBA00046280"/>
    </source>
</evidence>
<dbReference type="InterPro" id="IPR011012">
    <property type="entry name" value="Longin-like_dom_sf"/>
</dbReference>
<dbReference type="SMART" id="SM01270">
    <property type="entry name" value="Longin"/>
    <property type="match status" value="1"/>
</dbReference>
<sequence length="281" mass="31626">MIIYTVICRDTDGTVLAESTSGIAEGNFPQITREFINCLINNPETLPDGARKTYTHRGDFGVGDDDDDFMDGVNNRMNDVFKSVGMGSCLGPSNFDDETEELDLFYHALHGKNLICICLSDDDLAKHQNVNFSFLEDARDDFAKKYSSKKIKKANAYSMEKSFSPDLRKLTYYYNSNQKTMSQSEKVKRLTAQVDKLKDVMGNNIQLTLSRGGDLDELAEKGEMLVQETVVFKKNTKVMKNKSKNKNRFTYLFLGVAAAFLAYIISAGICGLTFQKCIRSF</sequence>
<feature type="transmembrane region" description="Helical" evidence="5">
    <location>
        <begin position="249"/>
        <end position="274"/>
    </location>
</feature>
<dbReference type="PANTHER" id="PTHR21136">
    <property type="entry name" value="SNARE PROTEINS"/>
    <property type="match status" value="1"/>
</dbReference>
<dbReference type="PROSITE" id="PS50892">
    <property type="entry name" value="V_SNARE"/>
    <property type="match status" value="1"/>
</dbReference>
<dbReference type="Pfam" id="PF00957">
    <property type="entry name" value="Synaptobrevin"/>
    <property type="match status" value="1"/>
</dbReference>
<dbReference type="SUPFAM" id="SSF64356">
    <property type="entry name" value="SNARE-like"/>
    <property type="match status" value="1"/>
</dbReference>
<evidence type="ECO:0008006" key="9">
    <source>
        <dbReference type="Google" id="ProtNLM"/>
    </source>
</evidence>
<name>A0A7S2I7R4_9STRA</name>
<dbReference type="InterPro" id="IPR010908">
    <property type="entry name" value="Longin_dom"/>
</dbReference>
<dbReference type="InterPro" id="IPR042855">
    <property type="entry name" value="V_SNARE_CC"/>
</dbReference>
<evidence type="ECO:0000256" key="4">
    <source>
        <dbReference type="PROSITE-ProRule" id="PRU00290"/>
    </source>
</evidence>
<evidence type="ECO:0000256" key="1">
    <source>
        <dbReference type="ARBA" id="ARBA00008025"/>
    </source>
</evidence>
<accession>A0A7S2I7R4</accession>
<dbReference type="CDD" id="cd15843">
    <property type="entry name" value="R-SNARE"/>
    <property type="match status" value="1"/>
</dbReference>
<keyword evidence="4" id="KW-0175">Coiled coil</keyword>
<keyword evidence="5" id="KW-0812">Transmembrane</keyword>